<gene>
    <name evidence="1" type="ORF">GCM10007857_24160</name>
</gene>
<proteinExistence type="predicted"/>
<evidence type="ECO:0008006" key="3">
    <source>
        <dbReference type="Google" id="ProtNLM"/>
    </source>
</evidence>
<accession>A0ABQ6AYG9</accession>
<name>A0ABQ6AYG9_9BRAD</name>
<sequence>MLGSGSIGSGDNTAGDGGNGYSYGGVIHASILIYEPINISVAVGYGSVALAQQINDVTVDQSAFQMAGVGGSGGNGNMASGGSVSASPGFDVISTGGNGAGNGGSGYFSGALVDAPIVIYHPVNIAVAGPGGTAYANQSNSVEIDQSAVQIAGVGGNGGNGNVSVGGSVITLDPAWGSSNGGSAWHLVDTGGSQAGNGGDGSFQGSLVHTSVVLYDPINIAVAGYNSSAYAVQTNNVYVDQSALQLAGIGGHGGNGNVAMGGSGNLASLGLWGGSDAIATGSNGAGNGGSGHFTGSLIDVSVAIYAPINIAIAGPHSTAEADQINNVHIDQSAVQIAGVGGDGGHGNLASGGDLAAHLLSDLHLVA</sequence>
<keyword evidence="2" id="KW-1185">Reference proteome</keyword>
<comment type="caution">
    <text evidence="1">The sequence shown here is derived from an EMBL/GenBank/DDBJ whole genome shotgun (WGS) entry which is preliminary data.</text>
</comment>
<reference evidence="2" key="1">
    <citation type="journal article" date="2019" name="Int. J. Syst. Evol. Microbiol.">
        <title>The Global Catalogue of Microorganisms (GCM) 10K type strain sequencing project: providing services to taxonomists for standard genome sequencing and annotation.</title>
        <authorList>
            <consortium name="The Broad Institute Genomics Platform"/>
            <consortium name="The Broad Institute Genome Sequencing Center for Infectious Disease"/>
            <person name="Wu L."/>
            <person name="Ma J."/>
        </authorList>
    </citation>
    <scope>NUCLEOTIDE SEQUENCE [LARGE SCALE GENOMIC DNA]</scope>
    <source>
        <strain evidence="2">NBRC 102520</strain>
    </source>
</reference>
<evidence type="ECO:0000313" key="1">
    <source>
        <dbReference type="EMBL" id="GLR85705.1"/>
    </source>
</evidence>
<organism evidence="1 2">
    <name type="scientific">Bradyrhizobium iriomotense</name>
    <dbReference type="NCBI Taxonomy" id="441950"/>
    <lineage>
        <taxon>Bacteria</taxon>
        <taxon>Pseudomonadati</taxon>
        <taxon>Pseudomonadota</taxon>
        <taxon>Alphaproteobacteria</taxon>
        <taxon>Hyphomicrobiales</taxon>
        <taxon>Nitrobacteraceae</taxon>
        <taxon>Bradyrhizobium</taxon>
    </lineage>
</organism>
<protein>
    <recommendedName>
        <fullName evidence="3">PE-PGRS family protein</fullName>
    </recommendedName>
</protein>
<evidence type="ECO:0000313" key="2">
    <source>
        <dbReference type="Proteomes" id="UP001156905"/>
    </source>
</evidence>
<dbReference type="Proteomes" id="UP001156905">
    <property type="component" value="Unassembled WGS sequence"/>
</dbReference>
<dbReference type="EMBL" id="BSOW01000007">
    <property type="protein sequence ID" value="GLR85705.1"/>
    <property type="molecule type" value="Genomic_DNA"/>
</dbReference>